<accession>A0ABV6RS10</accession>
<reference evidence="8 9" key="1">
    <citation type="submission" date="2024-09" db="EMBL/GenBank/DDBJ databases">
        <authorList>
            <person name="Sun Q."/>
            <person name="Mori K."/>
        </authorList>
    </citation>
    <scope>NUCLEOTIDE SEQUENCE [LARGE SCALE GENOMIC DNA]</scope>
    <source>
        <strain evidence="8 9">KCTC 23076</strain>
    </source>
</reference>
<evidence type="ECO:0000256" key="2">
    <source>
        <dbReference type="ARBA" id="ARBA00022801"/>
    </source>
</evidence>
<dbReference type="PANTHER" id="PTHR13748">
    <property type="entry name" value="COBW-RELATED"/>
    <property type="match status" value="1"/>
</dbReference>
<sequence length="358" mass="39319">MPATIRKIPVTIVTGFLGSGKTTMLRHLLEQAQGRRIAVIVNEFGELGIDGEILKGCGIGCDEGDESAGQLYELANGCLCCTVQEEFYPVMERLVERREQIDHVLIETSGLALPKPLVQAFGWPSIKNSFTVDAVITMVDGPAVAAGQFAANPQSVDELRKADPNLDHESPLHELFEDQLIAADLVILNKTDQLADTDREAVEALIRAEIPEHVKIVPAQYGRLDLGTLLGLEAASEEGIHLRVGHHGEGEDHDHDHDDFDSVMVEAQPASREELVRALKQLVQQHTIYRVKGFANPPGSPMRLVIQGVGTRFDSYFDRRWQPDEVPGCRFVLIGAELDQATLQAALDEALAPREQMA</sequence>
<dbReference type="Pfam" id="PF02492">
    <property type="entry name" value="cobW"/>
    <property type="match status" value="1"/>
</dbReference>
<comment type="caution">
    <text evidence="8">The sequence shown here is derived from an EMBL/GenBank/DDBJ whole genome shotgun (WGS) entry which is preliminary data.</text>
</comment>
<evidence type="ECO:0000256" key="6">
    <source>
        <dbReference type="ARBA" id="ARBA00049117"/>
    </source>
</evidence>
<dbReference type="InterPro" id="IPR036627">
    <property type="entry name" value="CobW-likC_sf"/>
</dbReference>
<dbReference type="EMBL" id="JBHLTG010000004">
    <property type="protein sequence ID" value="MFC0679769.1"/>
    <property type="molecule type" value="Genomic_DNA"/>
</dbReference>
<dbReference type="InterPro" id="IPR051316">
    <property type="entry name" value="Zinc-reg_GTPase_activator"/>
</dbReference>
<dbReference type="Gene3D" id="3.30.1220.10">
    <property type="entry name" value="CobW-like, C-terminal domain"/>
    <property type="match status" value="1"/>
</dbReference>
<evidence type="ECO:0000256" key="3">
    <source>
        <dbReference type="ARBA" id="ARBA00023186"/>
    </source>
</evidence>
<organism evidence="8 9">
    <name type="scientific">Lysobacter korlensis</name>
    <dbReference type="NCBI Taxonomy" id="553636"/>
    <lineage>
        <taxon>Bacteria</taxon>
        <taxon>Pseudomonadati</taxon>
        <taxon>Pseudomonadota</taxon>
        <taxon>Gammaproteobacteria</taxon>
        <taxon>Lysobacterales</taxon>
        <taxon>Lysobacteraceae</taxon>
        <taxon>Lysobacter</taxon>
    </lineage>
</organism>
<keyword evidence="2" id="KW-0378">Hydrolase</keyword>
<dbReference type="NCBIfam" id="TIGR02475">
    <property type="entry name" value="CobW"/>
    <property type="match status" value="1"/>
</dbReference>
<protein>
    <submittedName>
        <fullName evidence="8">Cobalamin biosynthesis protein CobW</fullName>
    </submittedName>
</protein>
<name>A0ABV6RS10_9GAMM</name>
<dbReference type="Pfam" id="PF07683">
    <property type="entry name" value="CobW_C"/>
    <property type="match status" value="1"/>
</dbReference>
<dbReference type="InterPro" id="IPR003495">
    <property type="entry name" value="CobW/HypB/UreG_nucleotide-bd"/>
</dbReference>
<comment type="similarity">
    <text evidence="4">Belongs to the SIMIBI class G3E GTPase family. ZNG1 subfamily.</text>
</comment>
<comment type="catalytic activity">
    <reaction evidence="6">
        <text>GTP + H2O = GDP + phosphate + H(+)</text>
        <dbReference type="Rhea" id="RHEA:19669"/>
        <dbReference type="ChEBI" id="CHEBI:15377"/>
        <dbReference type="ChEBI" id="CHEBI:15378"/>
        <dbReference type="ChEBI" id="CHEBI:37565"/>
        <dbReference type="ChEBI" id="CHEBI:43474"/>
        <dbReference type="ChEBI" id="CHEBI:58189"/>
    </reaction>
    <physiologicalReaction direction="left-to-right" evidence="6">
        <dbReference type="Rhea" id="RHEA:19670"/>
    </physiologicalReaction>
</comment>
<evidence type="ECO:0000313" key="9">
    <source>
        <dbReference type="Proteomes" id="UP001589896"/>
    </source>
</evidence>
<dbReference type="InterPro" id="IPR012824">
    <property type="entry name" value="CobW"/>
</dbReference>
<dbReference type="Proteomes" id="UP001589896">
    <property type="component" value="Unassembled WGS sequence"/>
</dbReference>
<feature type="domain" description="CobW C-terminal" evidence="7">
    <location>
        <begin position="260"/>
        <end position="351"/>
    </location>
</feature>
<evidence type="ECO:0000256" key="5">
    <source>
        <dbReference type="ARBA" id="ARBA00045658"/>
    </source>
</evidence>
<evidence type="ECO:0000259" key="7">
    <source>
        <dbReference type="SMART" id="SM00833"/>
    </source>
</evidence>
<proteinExistence type="inferred from homology"/>
<keyword evidence="3" id="KW-0143">Chaperone</keyword>
<dbReference type="SUPFAM" id="SSF52540">
    <property type="entry name" value="P-loop containing nucleoside triphosphate hydrolases"/>
    <property type="match status" value="1"/>
</dbReference>
<evidence type="ECO:0000256" key="4">
    <source>
        <dbReference type="ARBA" id="ARBA00034320"/>
    </source>
</evidence>
<dbReference type="CDD" id="cd03112">
    <property type="entry name" value="CobW-like"/>
    <property type="match status" value="1"/>
</dbReference>
<keyword evidence="1" id="KW-0547">Nucleotide-binding</keyword>
<dbReference type="InterPro" id="IPR011629">
    <property type="entry name" value="CobW-like_C"/>
</dbReference>
<dbReference type="SUPFAM" id="SSF90002">
    <property type="entry name" value="Hypothetical protein YjiA, C-terminal domain"/>
    <property type="match status" value="1"/>
</dbReference>
<dbReference type="Gene3D" id="3.40.50.300">
    <property type="entry name" value="P-loop containing nucleotide triphosphate hydrolases"/>
    <property type="match status" value="1"/>
</dbReference>
<dbReference type="PANTHER" id="PTHR13748:SF62">
    <property type="entry name" value="COBW DOMAIN-CONTAINING PROTEIN"/>
    <property type="match status" value="1"/>
</dbReference>
<keyword evidence="9" id="KW-1185">Reference proteome</keyword>
<comment type="function">
    <text evidence="5">Zinc chaperone that directly transfers zinc cofactor to target proteins, thereby activating them. Zinc is transferred from the CXCC motif in the GTPase domain to the zinc binding site in target proteins in a process requiring GTP hydrolysis.</text>
</comment>
<dbReference type="SMART" id="SM00833">
    <property type="entry name" value="CobW_C"/>
    <property type="match status" value="1"/>
</dbReference>
<evidence type="ECO:0000256" key="1">
    <source>
        <dbReference type="ARBA" id="ARBA00022741"/>
    </source>
</evidence>
<dbReference type="InterPro" id="IPR027417">
    <property type="entry name" value="P-loop_NTPase"/>
</dbReference>
<dbReference type="RefSeq" id="WP_386671282.1">
    <property type="nucleotide sequence ID" value="NZ_JBHLTG010000004.1"/>
</dbReference>
<evidence type="ECO:0000313" key="8">
    <source>
        <dbReference type="EMBL" id="MFC0679769.1"/>
    </source>
</evidence>
<gene>
    <name evidence="8" type="primary">cobW</name>
    <name evidence="8" type="ORF">ACFFGH_18165</name>
</gene>